<keyword evidence="1" id="KW-0812">Transmembrane</keyword>
<accession>A0A8J4M187</accession>
<dbReference type="AlphaFoldDB" id="A0A8J4M187"/>
<comment type="caution">
    <text evidence="2">The sequence shown here is derived from an EMBL/GenBank/DDBJ whole genome shotgun (WGS) entry which is preliminary data.</text>
</comment>
<name>A0A8J4M187_9BACL</name>
<organism evidence="2 3">
    <name type="scientific">Xylanibacillus composti</name>
    <dbReference type="NCBI Taxonomy" id="1572762"/>
    <lineage>
        <taxon>Bacteria</taxon>
        <taxon>Bacillati</taxon>
        <taxon>Bacillota</taxon>
        <taxon>Bacilli</taxon>
        <taxon>Bacillales</taxon>
        <taxon>Paenibacillaceae</taxon>
        <taxon>Xylanibacillus</taxon>
    </lineage>
</organism>
<evidence type="ECO:0000313" key="2">
    <source>
        <dbReference type="EMBL" id="GIQ67835.1"/>
    </source>
</evidence>
<sequence length="92" mass="10031">MEIGGLHSEVYADRVVVGQRMFEVLAAIVGGAVAFAAGVSSICSSCDLHWLRCYLLLLRCQLLLLEVPLHLAEAVSRAGMEPNSRQQKYIAD</sequence>
<evidence type="ECO:0000256" key="1">
    <source>
        <dbReference type="SAM" id="Phobius"/>
    </source>
</evidence>
<protein>
    <submittedName>
        <fullName evidence="2">Uncharacterized protein</fullName>
    </submittedName>
</protein>
<gene>
    <name evidence="2" type="ORF">XYCOK13_06590</name>
</gene>
<keyword evidence="1" id="KW-0472">Membrane</keyword>
<reference evidence="2" key="1">
    <citation type="submission" date="2021-04" db="EMBL/GenBank/DDBJ databases">
        <title>Draft genome sequence of Xylanibacillus composti strain K13.</title>
        <authorList>
            <person name="Uke A."/>
            <person name="Chhe C."/>
            <person name="Baramee S."/>
            <person name="Kosugi A."/>
        </authorList>
    </citation>
    <scope>NUCLEOTIDE SEQUENCE</scope>
    <source>
        <strain evidence="2">K13</strain>
    </source>
</reference>
<feature type="transmembrane region" description="Helical" evidence="1">
    <location>
        <begin position="21"/>
        <end position="42"/>
    </location>
</feature>
<keyword evidence="1" id="KW-1133">Transmembrane helix</keyword>
<keyword evidence="3" id="KW-1185">Reference proteome</keyword>
<evidence type="ECO:0000313" key="3">
    <source>
        <dbReference type="Proteomes" id="UP000677918"/>
    </source>
</evidence>
<dbReference type="EMBL" id="BOVK01000007">
    <property type="protein sequence ID" value="GIQ67835.1"/>
    <property type="molecule type" value="Genomic_DNA"/>
</dbReference>
<dbReference type="Proteomes" id="UP000677918">
    <property type="component" value="Unassembled WGS sequence"/>
</dbReference>
<proteinExistence type="predicted"/>